<keyword evidence="3" id="KW-0732">Signal</keyword>
<evidence type="ECO:0000313" key="5">
    <source>
        <dbReference type="Proteomes" id="UP000283509"/>
    </source>
</evidence>
<keyword evidence="2" id="KW-1133">Transmembrane helix</keyword>
<feature type="compositionally biased region" description="Polar residues" evidence="1">
    <location>
        <begin position="351"/>
        <end position="361"/>
    </location>
</feature>
<feature type="signal peptide" evidence="3">
    <location>
        <begin position="1"/>
        <end position="17"/>
    </location>
</feature>
<dbReference type="Proteomes" id="UP000283509">
    <property type="component" value="Unassembled WGS sequence"/>
</dbReference>
<keyword evidence="2" id="KW-0472">Membrane</keyword>
<reference evidence="4 5" key="1">
    <citation type="submission" date="2018-04" db="EMBL/GenBank/DDBJ databases">
        <authorList>
            <person name="Zhang X."/>
            <person name="Yuan J."/>
            <person name="Li F."/>
            <person name="Xiang J."/>
        </authorList>
    </citation>
    <scope>NUCLEOTIDE SEQUENCE [LARGE SCALE GENOMIC DNA]</scope>
    <source>
        <tissue evidence="4">Muscle</tissue>
    </source>
</reference>
<name>A0A3R7N6R2_PENVA</name>
<keyword evidence="5" id="KW-1185">Reference proteome</keyword>
<proteinExistence type="predicted"/>
<evidence type="ECO:0000256" key="3">
    <source>
        <dbReference type="SAM" id="SignalP"/>
    </source>
</evidence>
<accession>A0A3R7N6R2</accession>
<dbReference type="EMBL" id="QCYY01001342">
    <property type="protein sequence ID" value="ROT78734.1"/>
    <property type="molecule type" value="Genomic_DNA"/>
</dbReference>
<evidence type="ECO:0000256" key="1">
    <source>
        <dbReference type="SAM" id="MobiDB-lite"/>
    </source>
</evidence>
<feature type="region of interest" description="Disordered" evidence="1">
    <location>
        <begin position="343"/>
        <end position="408"/>
    </location>
</feature>
<sequence length="408" mass="45084">MLLGVLCVITGIGVAEATVDLTRESQDCEVLQLPLGHPMKVFAETLQVAVFLLDGSMTAAAAAISDAAGHKCIIHIQTDAENETLADVNITCSNNSTASSRIANAFRPEKWTELFISVEDKTQHDRLNDTDGDDSYDILVMVRREKERDFFLKIFPSGLKPPLRMRWLSHNNMSLVFNCGKGEGCQLHNAASTTGVAELVLYFQPASSPAAMDIEVNLTPSETLTIPLRQELPNTKGWKAVQLTRDRNAINVWVDNQKVKRVYTRVTFPDNDILDVNLKGSGQMMTWCDPRPAAESTGVPTSALTSTALFDFLPWILAAVFLLVSVVVTVFLIRSRRSLSRTKRALRAQESPATPSDSSIVQMPHDLQLLPSTSSSMRSFGAPSRVRNSDRLSQLSYDNPMPHVMHRD</sequence>
<organism evidence="4 5">
    <name type="scientific">Penaeus vannamei</name>
    <name type="common">Whiteleg shrimp</name>
    <name type="synonym">Litopenaeus vannamei</name>
    <dbReference type="NCBI Taxonomy" id="6689"/>
    <lineage>
        <taxon>Eukaryota</taxon>
        <taxon>Metazoa</taxon>
        <taxon>Ecdysozoa</taxon>
        <taxon>Arthropoda</taxon>
        <taxon>Crustacea</taxon>
        <taxon>Multicrustacea</taxon>
        <taxon>Malacostraca</taxon>
        <taxon>Eumalacostraca</taxon>
        <taxon>Eucarida</taxon>
        <taxon>Decapoda</taxon>
        <taxon>Dendrobranchiata</taxon>
        <taxon>Penaeoidea</taxon>
        <taxon>Penaeidae</taxon>
        <taxon>Penaeus</taxon>
    </lineage>
</organism>
<evidence type="ECO:0000313" key="4">
    <source>
        <dbReference type="EMBL" id="ROT78734.1"/>
    </source>
</evidence>
<evidence type="ECO:0000256" key="2">
    <source>
        <dbReference type="SAM" id="Phobius"/>
    </source>
</evidence>
<feature type="chain" id="PRO_5018740772" evidence="3">
    <location>
        <begin position="18"/>
        <end position="408"/>
    </location>
</feature>
<keyword evidence="2" id="KW-0812">Transmembrane</keyword>
<dbReference type="OrthoDB" id="6351668at2759"/>
<reference evidence="4 5" key="2">
    <citation type="submission" date="2019-01" db="EMBL/GenBank/DDBJ databases">
        <title>The decoding of complex shrimp genome reveals the adaptation for benthos swimmer, frequently molting mechanism and breeding impact on genome.</title>
        <authorList>
            <person name="Sun Y."/>
            <person name="Gao Y."/>
            <person name="Yu Y."/>
        </authorList>
    </citation>
    <scope>NUCLEOTIDE SEQUENCE [LARGE SCALE GENOMIC DNA]</scope>
    <source>
        <tissue evidence="4">Muscle</tissue>
    </source>
</reference>
<comment type="caution">
    <text evidence="4">The sequence shown here is derived from an EMBL/GenBank/DDBJ whole genome shotgun (WGS) entry which is preliminary data.</text>
</comment>
<feature type="transmembrane region" description="Helical" evidence="2">
    <location>
        <begin position="312"/>
        <end position="333"/>
    </location>
</feature>
<dbReference type="AlphaFoldDB" id="A0A3R7N6R2"/>
<protein>
    <submittedName>
        <fullName evidence="4">Uncharacterized protein</fullName>
    </submittedName>
</protein>
<gene>
    <name evidence="4" type="ORF">C7M84_002553</name>
</gene>